<organism evidence="11 12">
    <name type="scientific">Candidatus Ignatzschineria merdigallinarum</name>
    <dbReference type="NCBI Taxonomy" id="2838621"/>
    <lineage>
        <taxon>Bacteria</taxon>
        <taxon>Pseudomonadati</taxon>
        <taxon>Pseudomonadota</taxon>
        <taxon>Gammaproteobacteria</taxon>
        <taxon>Cardiobacteriales</taxon>
        <taxon>Ignatzschineriaceae</taxon>
        <taxon>Ignatzschineria</taxon>
    </lineage>
</organism>
<gene>
    <name evidence="11" type="primary">nhaC</name>
    <name evidence="11" type="ORF">H9889_05910</name>
</gene>
<dbReference type="AlphaFoldDB" id="A0A9D1TV87"/>
<protein>
    <submittedName>
        <fullName evidence="11">Na+/H+ antiporter NhaC</fullName>
    </submittedName>
</protein>
<feature type="transmembrane region" description="Helical" evidence="9">
    <location>
        <begin position="80"/>
        <end position="102"/>
    </location>
</feature>
<evidence type="ECO:0000256" key="6">
    <source>
        <dbReference type="ARBA" id="ARBA00022989"/>
    </source>
</evidence>
<feature type="transmembrane region" description="Helical" evidence="9">
    <location>
        <begin position="444"/>
        <end position="463"/>
    </location>
</feature>
<comment type="subcellular location">
    <subcellularLocation>
        <location evidence="1">Cell membrane</location>
        <topology evidence="1">Multi-pass membrane protein</topology>
    </subcellularLocation>
</comment>
<evidence type="ECO:0000256" key="1">
    <source>
        <dbReference type="ARBA" id="ARBA00004651"/>
    </source>
</evidence>
<reference evidence="11" key="2">
    <citation type="submission" date="2021-04" db="EMBL/GenBank/DDBJ databases">
        <authorList>
            <person name="Gilroy R."/>
        </authorList>
    </citation>
    <scope>NUCLEOTIDE SEQUENCE</scope>
    <source>
        <strain evidence="11">CHK160-9182</strain>
    </source>
</reference>
<sequence length="479" mass="50714">MSELDNTDRIVALIDKPKKIPSLKIAMIPLIAMAFFLFIGIFVLESEPQIPVLLSAIVAGIVAVYLGYSWKEIEAGITAGVALSIQALLILIVLGTLIATWLASGIVPTMIYYGLDILSPQWFLPLAVVITSAVALTAGNAWAAAGTIGIAVMGVGIILGYNPAMVAGAVISGAYFGDKISPLSETTNMASGILGVDLLEHIRYMLYTTIPSWVITVILFLILGMFYGGNAENVAEIAELQAMMDEIFLITPWLILVPIVVLGLIAMKVPAIPGLIIGAILGGAVAIGVQGETFKSVFDMMISGFEKETGNDIINELLNNGGIEAMMPTVALVMLAMSLGGILELSGILSAIVRSLQRFARSTGSLIATTAGSSIAANVIACDQYLSILLPGRMYVQAYKDQGLEMKCLSRTIEDAGTMTSPLVPWNTCGAFMATTLGVATIEYAPFVFISFLSPIIAIIYGYTGFKIARVKIAKPVES</sequence>
<feature type="transmembrane region" description="Helical" evidence="9">
    <location>
        <begin position="50"/>
        <end position="68"/>
    </location>
</feature>
<dbReference type="Pfam" id="PF03553">
    <property type="entry name" value="Na_H_antiporter"/>
    <property type="match status" value="1"/>
</dbReference>
<dbReference type="InterPro" id="IPR052180">
    <property type="entry name" value="NhaC_Na-H+_Antiporter"/>
</dbReference>
<evidence type="ECO:0000259" key="10">
    <source>
        <dbReference type="Pfam" id="PF03553"/>
    </source>
</evidence>
<dbReference type="PANTHER" id="PTHR33451">
    <property type="entry name" value="MALATE-2H(+)/NA(+)-LACTATE ANTIPORTER"/>
    <property type="match status" value="1"/>
</dbReference>
<keyword evidence="4" id="KW-1003">Cell membrane</keyword>
<feature type="transmembrane region" description="Helical" evidence="9">
    <location>
        <begin position="204"/>
        <end position="227"/>
    </location>
</feature>
<accession>A0A9D1TV87</accession>
<feature type="domain" description="Na+/H+ antiporter NhaC-like C-terminal" evidence="10">
    <location>
        <begin position="173"/>
        <end position="466"/>
    </location>
</feature>
<feature type="transmembrane region" description="Helical" evidence="9">
    <location>
        <begin position="272"/>
        <end position="291"/>
    </location>
</feature>
<feature type="transmembrane region" description="Helical" evidence="9">
    <location>
        <begin position="247"/>
        <end position="266"/>
    </location>
</feature>
<dbReference type="InterPro" id="IPR004770">
    <property type="entry name" value="Na/H_antiport_NhaC"/>
</dbReference>
<evidence type="ECO:0000256" key="9">
    <source>
        <dbReference type="SAM" id="Phobius"/>
    </source>
</evidence>
<dbReference type="Proteomes" id="UP000823934">
    <property type="component" value="Unassembled WGS sequence"/>
</dbReference>
<evidence type="ECO:0000256" key="8">
    <source>
        <dbReference type="ARBA" id="ARBA00038435"/>
    </source>
</evidence>
<dbReference type="NCBIfam" id="TIGR00931">
    <property type="entry name" value="antiport_nhaC"/>
    <property type="match status" value="1"/>
</dbReference>
<evidence type="ECO:0000256" key="5">
    <source>
        <dbReference type="ARBA" id="ARBA00022692"/>
    </source>
</evidence>
<evidence type="ECO:0000313" key="12">
    <source>
        <dbReference type="Proteomes" id="UP000823934"/>
    </source>
</evidence>
<keyword evidence="7 9" id="KW-0472">Membrane</keyword>
<proteinExistence type="inferred from homology"/>
<reference evidence="11" key="1">
    <citation type="journal article" date="2021" name="PeerJ">
        <title>Extensive microbial diversity within the chicken gut microbiome revealed by metagenomics and culture.</title>
        <authorList>
            <person name="Gilroy R."/>
            <person name="Ravi A."/>
            <person name="Getino M."/>
            <person name="Pursley I."/>
            <person name="Horton D.L."/>
            <person name="Alikhan N.F."/>
            <person name="Baker D."/>
            <person name="Gharbi K."/>
            <person name="Hall N."/>
            <person name="Watson M."/>
            <person name="Adriaenssens E.M."/>
            <person name="Foster-Nyarko E."/>
            <person name="Jarju S."/>
            <person name="Secka A."/>
            <person name="Antonio M."/>
            <person name="Oren A."/>
            <person name="Chaudhuri R.R."/>
            <person name="La Ragione R."/>
            <person name="Hildebrand F."/>
            <person name="Pallen M.J."/>
        </authorList>
    </citation>
    <scope>NUCLEOTIDE SEQUENCE</scope>
    <source>
        <strain evidence="11">CHK160-9182</strain>
    </source>
</reference>
<dbReference type="GO" id="GO:0015297">
    <property type="term" value="F:antiporter activity"/>
    <property type="evidence" value="ECO:0007669"/>
    <property type="project" value="UniProtKB-KW"/>
</dbReference>
<keyword evidence="3" id="KW-0050">Antiport</keyword>
<keyword evidence="6 9" id="KW-1133">Transmembrane helix</keyword>
<evidence type="ECO:0000256" key="2">
    <source>
        <dbReference type="ARBA" id="ARBA00022448"/>
    </source>
</evidence>
<evidence type="ECO:0000256" key="4">
    <source>
        <dbReference type="ARBA" id="ARBA00022475"/>
    </source>
</evidence>
<feature type="transmembrane region" description="Helical" evidence="9">
    <location>
        <begin position="122"/>
        <end position="143"/>
    </location>
</feature>
<feature type="transmembrane region" description="Helical" evidence="9">
    <location>
        <begin position="25"/>
        <end position="44"/>
    </location>
</feature>
<keyword evidence="2" id="KW-0813">Transport</keyword>
<feature type="transmembrane region" description="Helical" evidence="9">
    <location>
        <begin position="330"/>
        <end position="353"/>
    </location>
</feature>
<dbReference type="InterPro" id="IPR018461">
    <property type="entry name" value="Na/H_Antiport_NhaC-like_C"/>
</dbReference>
<evidence type="ECO:0000313" key="11">
    <source>
        <dbReference type="EMBL" id="HIW06844.1"/>
    </source>
</evidence>
<dbReference type="GO" id="GO:0005886">
    <property type="term" value="C:plasma membrane"/>
    <property type="evidence" value="ECO:0007669"/>
    <property type="project" value="UniProtKB-SubCell"/>
</dbReference>
<name>A0A9D1TV87_9GAMM</name>
<feature type="transmembrane region" description="Helical" evidence="9">
    <location>
        <begin position="150"/>
        <end position="176"/>
    </location>
</feature>
<evidence type="ECO:0000256" key="3">
    <source>
        <dbReference type="ARBA" id="ARBA00022449"/>
    </source>
</evidence>
<evidence type="ECO:0000256" key="7">
    <source>
        <dbReference type="ARBA" id="ARBA00023136"/>
    </source>
</evidence>
<dbReference type="EMBL" id="DXHP01000130">
    <property type="protein sequence ID" value="HIW06844.1"/>
    <property type="molecule type" value="Genomic_DNA"/>
</dbReference>
<comment type="caution">
    <text evidence="11">The sequence shown here is derived from an EMBL/GenBank/DDBJ whole genome shotgun (WGS) entry which is preliminary data.</text>
</comment>
<dbReference type="PANTHER" id="PTHR33451:SF3">
    <property type="entry name" value="MALATE-2H(+)_NA(+)-LACTATE ANTIPORTER"/>
    <property type="match status" value="1"/>
</dbReference>
<comment type="similarity">
    <text evidence="8">Belongs to the NhaC Na(+)/H(+) (TC 2.A.35) antiporter family.</text>
</comment>
<keyword evidence="5 9" id="KW-0812">Transmembrane</keyword>